<evidence type="ECO:0000256" key="1">
    <source>
        <dbReference type="SAM" id="MobiDB-lite"/>
    </source>
</evidence>
<feature type="region of interest" description="Disordered" evidence="1">
    <location>
        <begin position="99"/>
        <end position="123"/>
    </location>
</feature>
<reference evidence="2 3" key="1">
    <citation type="submission" date="2017-06" db="EMBL/GenBank/DDBJ databases">
        <title>Genome sequencing of cyanobaciteial culture collection at National Institute for Environmental Studies (NIES).</title>
        <authorList>
            <person name="Hirose Y."/>
            <person name="Shimura Y."/>
            <person name="Fujisawa T."/>
            <person name="Nakamura Y."/>
            <person name="Kawachi M."/>
        </authorList>
    </citation>
    <scope>NUCLEOTIDE SEQUENCE [LARGE SCALE GENOMIC DNA]</scope>
    <source>
        <strain evidence="2 3">NIES-2135</strain>
    </source>
</reference>
<accession>A0A1Z4JF31</accession>
<keyword evidence="3" id="KW-1185">Reference proteome</keyword>
<sequence>MEDQFLTEEQIRNIIKDTLGELIPEITSKIDRRFEVMQESIQGSSASFLDELIADAEEFEGEDDEDEFEDENDEDDYEGTASPDPEVAALKRELDIIKRQSQQDREAREQAERDRQLSSMRSSALNVLQESGRIVKPEALLKLLEADGHLVERDGQYVVKGKDEYGDIYKPLNESIDTFLSGDYAYMATARGGTGTGATQGSTVSLGNGFKYFDRDGKSTVDPGEAMKTDRDGYLKELAQVQSAK</sequence>
<protein>
    <recommendedName>
        <fullName evidence="4">Phage protein</fullName>
    </recommendedName>
</protein>
<gene>
    <name evidence="2" type="ORF">NIES2135_21010</name>
</gene>
<dbReference type="EMBL" id="AP018203">
    <property type="protein sequence ID" value="BAY55278.1"/>
    <property type="molecule type" value="Genomic_DNA"/>
</dbReference>
<dbReference type="AlphaFoldDB" id="A0A1Z4JF31"/>
<organism evidence="2 3">
    <name type="scientific">Leptolyngbya boryana NIES-2135</name>
    <dbReference type="NCBI Taxonomy" id="1973484"/>
    <lineage>
        <taxon>Bacteria</taxon>
        <taxon>Bacillati</taxon>
        <taxon>Cyanobacteriota</taxon>
        <taxon>Cyanophyceae</taxon>
        <taxon>Leptolyngbyales</taxon>
        <taxon>Leptolyngbyaceae</taxon>
        <taxon>Leptolyngbya group</taxon>
        <taxon>Leptolyngbya</taxon>
    </lineage>
</organism>
<evidence type="ECO:0000313" key="3">
    <source>
        <dbReference type="Proteomes" id="UP000217895"/>
    </source>
</evidence>
<dbReference type="Proteomes" id="UP000217895">
    <property type="component" value="Chromosome"/>
</dbReference>
<evidence type="ECO:0000313" key="2">
    <source>
        <dbReference type="EMBL" id="BAY55278.1"/>
    </source>
</evidence>
<feature type="compositionally biased region" description="Basic and acidic residues" evidence="1">
    <location>
        <begin position="99"/>
        <end position="116"/>
    </location>
</feature>
<feature type="compositionally biased region" description="Acidic residues" evidence="1">
    <location>
        <begin position="52"/>
        <end position="78"/>
    </location>
</feature>
<evidence type="ECO:0008006" key="4">
    <source>
        <dbReference type="Google" id="ProtNLM"/>
    </source>
</evidence>
<feature type="region of interest" description="Disordered" evidence="1">
    <location>
        <begin position="52"/>
        <end position="86"/>
    </location>
</feature>
<proteinExistence type="predicted"/>
<name>A0A1Z4JF31_LEPBY</name>